<name>A0A9P6APT8_9AGAM</name>
<dbReference type="Proteomes" id="UP000886523">
    <property type="component" value="Unassembled WGS sequence"/>
</dbReference>
<feature type="region of interest" description="Disordered" evidence="1">
    <location>
        <begin position="16"/>
        <end position="48"/>
    </location>
</feature>
<feature type="compositionally biased region" description="Basic and acidic residues" evidence="1">
    <location>
        <begin position="32"/>
        <end position="45"/>
    </location>
</feature>
<evidence type="ECO:0000313" key="3">
    <source>
        <dbReference type="Proteomes" id="UP000886523"/>
    </source>
</evidence>
<gene>
    <name evidence="2" type="ORF">BS47DRAFT_1365290</name>
</gene>
<dbReference type="OrthoDB" id="2605670at2759"/>
<accession>A0A9P6APT8</accession>
<dbReference type="EMBL" id="MU129036">
    <property type="protein sequence ID" value="KAF9509414.1"/>
    <property type="molecule type" value="Genomic_DNA"/>
</dbReference>
<evidence type="ECO:0000256" key="1">
    <source>
        <dbReference type="SAM" id="MobiDB-lite"/>
    </source>
</evidence>
<comment type="caution">
    <text evidence="2">The sequence shown here is derived from an EMBL/GenBank/DDBJ whole genome shotgun (WGS) entry which is preliminary data.</text>
</comment>
<keyword evidence="3" id="KW-1185">Reference proteome</keyword>
<reference evidence="2" key="1">
    <citation type="journal article" date="2020" name="Nat. Commun.">
        <title>Large-scale genome sequencing of mycorrhizal fungi provides insights into the early evolution of symbiotic traits.</title>
        <authorList>
            <person name="Miyauchi S."/>
            <person name="Kiss E."/>
            <person name="Kuo A."/>
            <person name="Drula E."/>
            <person name="Kohler A."/>
            <person name="Sanchez-Garcia M."/>
            <person name="Morin E."/>
            <person name="Andreopoulos B."/>
            <person name="Barry K.W."/>
            <person name="Bonito G."/>
            <person name="Buee M."/>
            <person name="Carver A."/>
            <person name="Chen C."/>
            <person name="Cichocki N."/>
            <person name="Clum A."/>
            <person name="Culley D."/>
            <person name="Crous P.W."/>
            <person name="Fauchery L."/>
            <person name="Girlanda M."/>
            <person name="Hayes R.D."/>
            <person name="Keri Z."/>
            <person name="LaButti K."/>
            <person name="Lipzen A."/>
            <person name="Lombard V."/>
            <person name="Magnuson J."/>
            <person name="Maillard F."/>
            <person name="Murat C."/>
            <person name="Nolan M."/>
            <person name="Ohm R.A."/>
            <person name="Pangilinan J."/>
            <person name="Pereira M.F."/>
            <person name="Perotto S."/>
            <person name="Peter M."/>
            <person name="Pfister S."/>
            <person name="Riley R."/>
            <person name="Sitrit Y."/>
            <person name="Stielow J.B."/>
            <person name="Szollosi G."/>
            <person name="Zifcakova L."/>
            <person name="Stursova M."/>
            <person name="Spatafora J.W."/>
            <person name="Tedersoo L."/>
            <person name="Vaario L.M."/>
            <person name="Yamada A."/>
            <person name="Yan M."/>
            <person name="Wang P."/>
            <person name="Xu J."/>
            <person name="Bruns T."/>
            <person name="Baldrian P."/>
            <person name="Vilgalys R."/>
            <person name="Dunand C."/>
            <person name="Henrissat B."/>
            <person name="Grigoriev I.V."/>
            <person name="Hibbett D."/>
            <person name="Nagy L.G."/>
            <person name="Martin F.M."/>
        </authorList>
    </citation>
    <scope>NUCLEOTIDE SEQUENCE</scope>
    <source>
        <strain evidence="2">UP504</strain>
    </source>
</reference>
<evidence type="ECO:0000313" key="2">
    <source>
        <dbReference type="EMBL" id="KAF9509414.1"/>
    </source>
</evidence>
<dbReference type="AlphaFoldDB" id="A0A9P6APT8"/>
<protein>
    <submittedName>
        <fullName evidence="2">Uncharacterized protein</fullName>
    </submittedName>
</protein>
<proteinExistence type="predicted"/>
<organism evidence="2 3">
    <name type="scientific">Hydnum rufescens UP504</name>
    <dbReference type="NCBI Taxonomy" id="1448309"/>
    <lineage>
        <taxon>Eukaryota</taxon>
        <taxon>Fungi</taxon>
        <taxon>Dikarya</taxon>
        <taxon>Basidiomycota</taxon>
        <taxon>Agaricomycotina</taxon>
        <taxon>Agaricomycetes</taxon>
        <taxon>Cantharellales</taxon>
        <taxon>Hydnaceae</taxon>
        <taxon>Hydnum</taxon>
    </lineage>
</organism>
<sequence length="325" mass="37125">MSLAITALFQKMHPSFLSGHSPINEETDDNDSPPKHAQHTEHQDEPLDFEPAEVRIATDNDGNLYCSNQADDYFYRDPDLATITFYDFVRCFQKEKQGGHFKEQGRYLRFKLIPPHTDSSTHMLLRVFDPDISRPGTEVVPRVIGTSIPRRTTDQNKFFLFMLAHFSPFSSIHLPLILNRDLMHTFTSFPFSSLSQVVMLNWDAIHECEDEHDAERMKKKESNVKKTKSMYHYAKENIPKEFLDDASVFQVADINATRSKLDTSTLLMRAALLESGWMDPPISVPLDITPSGDRTLNCSSKCPGNQYKTCITGSHTPNRDQSFSI</sequence>